<dbReference type="Proteomes" id="UP000214880">
    <property type="component" value="Unassembled WGS sequence"/>
</dbReference>
<evidence type="ECO:0000313" key="4">
    <source>
        <dbReference type="EMBL" id="SDM26281.1"/>
    </source>
</evidence>
<protein>
    <submittedName>
        <fullName evidence="4">AraC-type DNA-binding protein</fullName>
    </submittedName>
</protein>
<organism evidence="4 5">
    <name type="scientific">Dendrosporobacter quercicolus</name>
    <dbReference type="NCBI Taxonomy" id="146817"/>
    <lineage>
        <taxon>Bacteria</taxon>
        <taxon>Bacillati</taxon>
        <taxon>Bacillota</taxon>
        <taxon>Negativicutes</taxon>
        <taxon>Selenomonadales</taxon>
        <taxon>Sporomusaceae</taxon>
        <taxon>Dendrosporobacter</taxon>
    </lineage>
</organism>
<evidence type="ECO:0000259" key="3">
    <source>
        <dbReference type="PROSITE" id="PS01124"/>
    </source>
</evidence>
<dbReference type="GO" id="GO:0043565">
    <property type="term" value="F:sequence-specific DNA binding"/>
    <property type="evidence" value="ECO:0007669"/>
    <property type="project" value="InterPro"/>
</dbReference>
<gene>
    <name evidence="4" type="ORF">SAMN04488502_10389</name>
</gene>
<dbReference type="OrthoDB" id="9772607at2"/>
<feature type="domain" description="HTH araC/xylS-type" evidence="3">
    <location>
        <begin position="220"/>
        <end position="318"/>
    </location>
</feature>
<dbReference type="RefSeq" id="WP_092071435.1">
    <property type="nucleotide sequence ID" value="NZ_FNHB01000003.1"/>
</dbReference>
<evidence type="ECO:0000256" key="2">
    <source>
        <dbReference type="ARBA" id="ARBA00023163"/>
    </source>
</evidence>
<dbReference type="InterPro" id="IPR009057">
    <property type="entry name" value="Homeodomain-like_sf"/>
</dbReference>
<dbReference type="STRING" id="146817.SAMN04488502_10389"/>
<dbReference type="PANTHER" id="PTHR47893">
    <property type="entry name" value="REGULATORY PROTEIN PCHR"/>
    <property type="match status" value="1"/>
</dbReference>
<dbReference type="SUPFAM" id="SSF46689">
    <property type="entry name" value="Homeodomain-like"/>
    <property type="match status" value="2"/>
</dbReference>
<evidence type="ECO:0000256" key="1">
    <source>
        <dbReference type="ARBA" id="ARBA00023015"/>
    </source>
</evidence>
<accession>A0A1G9RST9</accession>
<keyword evidence="1" id="KW-0805">Transcription regulation</keyword>
<dbReference type="AlphaFoldDB" id="A0A1G9RST9"/>
<dbReference type="EMBL" id="FNHB01000003">
    <property type="protein sequence ID" value="SDM26281.1"/>
    <property type="molecule type" value="Genomic_DNA"/>
</dbReference>
<keyword evidence="5" id="KW-1185">Reference proteome</keyword>
<dbReference type="PROSITE" id="PS01124">
    <property type="entry name" value="HTH_ARAC_FAMILY_2"/>
    <property type="match status" value="1"/>
</dbReference>
<dbReference type="InterPro" id="IPR018060">
    <property type="entry name" value="HTH_AraC"/>
</dbReference>
<dbReference type="Pfam" id="PF12833">
    <property type="entry name" value="HTH_18"/>
    <property type="match status" value="1"/>
</dbReference>
<name>A0A1G9RST9_9FIRM</name>
<dbReference type="Gene3D" id="1.10.10.60">
    <property type="entry name" value="Homeodomain-like"/>
    <property type="match status" value="1"/>
</dbReference>
<keyword evidence="4" id="KW-0238">DNA-binding</keyword>
<keyword evidence="2" id="KW-0804">Transcription</keyword>
<reference evidence="4 5" key="1">
    <citation type="submission" date="2016-10" db="EMBL/GenBank/DDBJ databases">
        <authorList>
            <person name="de Groot N.N."/>
        </authorList>
    </citation>
    <scope>NUCLEOTIDE SEQUENCE [LARGE SCALE GENOMIC DNA]</scope>
    <source>
        <strain evidence="4 5">DSM 1736</strain>
    </source>
</reference>
<dbReference type="SMART" id="SM00342">
    <property type="entry name" value="HTH_ARAC"/>
    <property type="match status" value="1"/>
</dbReference>
<dbReference type="InterPro" id="IPR053142">
    <property type="entry name" value="PchR_regulatory_protein"/>
</dbReference>
<evidence type="ECO:0000313" key="5">
    <source>
        <dbReference type="Proteomes" id="UP000214880"/>
    </source>
</evidence>
<dbReference type="PANTHER" id="PTHR47893:SF1">
    <property type="entry name" value="REGULATORY PROTEIN PCHR"/>
    <property type="match status" value="1"/>
</dbReference>
<proteinExistence type="predicted"/>
<dbReference type="GO" id="GO:0003700">
    <property type="term" value="F:DNA-binding transcription factor activity"/>
    <property type="evidence" value="ECO:0007669"/>
    <property type="project" value="InterPro"/>
</dbReference>
<sequence length="320" mass="36246">MEVSRKEKNSYGKNITVVKQNEACTVYQMKDGSGEGTMTCYQVFPGIDLIYNDFHMPGCFSEFQPKVNMLGIDHCREGRIEWEFQNGSYLYLAQGDLQISSKDNHTAGFGFPLSHYHGITVAIYIDEALPALAAVSEGFPVDITTLREKFCTGKRPFIMRAQDSIQHIFSELYTVPEQIKKTYFKIKVLELLLFLSTVEAPSDSGDERRYFPRSQVNAVKAVMNYICENLDRRFTLKELSDRFCLPLTTLKLCFKGVYGCSVQAYLRSYRMQAAALMLRQSKDSIAVIAGKVGYDNASKFAAAFKLVTGRSPQEYRKSVV</sequence>